<dbReference type="Gene3D" id="1.25.40.10">
    <property type="entry name" value="Tetratricopeptide repeat domain"/>
    <property type="match status" value="3"/>
</dbReference>
<gene>
    <name evidence="5" type="ORF">FDQ92_00375</name>
</gene>
<dbReference type="PANTHER" id="PTHR45586">
    <property type="entry name" value="TPR REPEAT-CONTAINING PROTEIN PA4667"/>
    <property type="match status" value="1"/>
</dbReference>
<keyword evidence="1" id="KW-0677">Repeat</keyword>
<evidence type="ECO:0000256" key="2">
    <source>
        <dbReference type="ARBA" id="ARBA00022803"/>
    </source>
</evidence>
<dbReference type="AlphaFoldDB" id="A0A4P8KZP6"/>
<feature type="region of interest" description="Disordered" evidence="4">
    <location>
        <begin position="754"/>
        <end position="782"/>
    </location>
</feature>
<organism evidence="5 6">
    <name type="scientific">Desulfoglaeba alkanexedens ALDC</name>
    <dbReference type="NCBI Taxonomy" id="980445"/>
    <lineage>
        <taxon>Bacteria</taxon>
        <taxon>Pseudomonadati</taxon>
        <taxon>Thermodesulfobacteriota</taxon>
        <taxon>Syntrophobacteria</taxon>
        <taxon>Syntrophobacterales</taxon>
        <taxon>Syntrophobacteraceae</taxon>
        <taxon>Desulfoglaeba</taxon>
    </lineage>
</organism>
<dbReference type="SMART" id="SM00028">
    <property type="entry name" value="TPR"/>
    <property type="match status" value="14"/>
</dbReference>
<dbReference type="InterPro" id="IPR019734">
    <property type="entry name" value="TPR_rpt"/>
</dbReference>
<keyword evidence="6" id="KW-1185">Reference proteome</keyword>
<dbReference type="Pfam" id="PF13181">
    <property type="entry name" value="TPR_8"/>
    <property type="match status" value="1"/>
</dbReference>
<feature type="compositionally biased region" description="Basic and acidic residues" evidence="4">
    <location>
        <begin position="1"/>
        <end position="10"/>
    </location>
</feature>
<dbReference type="Pfam" id="PF13176">
    <property type="entry name" value="TPR_7"/>
    <property type="match status" value="1"/>
</dbReference>
<evidence type="ECO:0000313" key="6">
    <source>
        <dbReference type="Proteomes" id="UP000298602"/>
    </source>
</evidence>
<dbReference type="PANTHER" id="PTHR45586:SF1">
    <property type="entry name" value="LIPOPOLYSACCHARIDE ASSEMBLY PROTEIN B"/>
    <property type="match status" value="1"/>
</dbReference>
<dbReference type="KEGG" id="dax:FDQ92_00375"/>
<dbReference type="InterPro" id="IPR011990">
    <property type="entry name" value="TPR-like_helical_dom_sf"/>
</dbReference>
<dbReference type="SUPFAM" id="SSF48452">
    <property type="entry name" value="TPR-like"/>
    <property type="match status" value="3"/>
</dbReference>
<feature type="repeat" description="TPR" evidence="3">
    <location>
        <begin position="163"/>
        <end position="196"/>
    </location>
</feature>
<dbReference type="Proteomes" id="UP000298602">
    <property type="component" value="Chromosome"/>
</dbReference>
<accession>A0A4P8KZP6</accession>
<dbReference type="InterPro" id="IPR051012">
    <property type="entry name" value="CellSynth/LPSAsmb/PSIAsmb"/>
</dbReference>
<feature type="repeat" description="TPR" evidence="3">
    <location>
        <begin position="537"/>
        <end position="570"/>
    </location>
</feature>
<evidence type="ECO:0000256" key="1">
    <source>
        <dbReference type="ARBA" id="ARBA00022737"/>
    </source>
</evidence>
<feature type="repeat" description="TPR" evidence="3">
    <location>
        <begin position="603"/>
        <end position="636"/>
    </location>
</feature>
<sequence>MPVRAGRERSVLNPAVSSVGTPGAGSRKGDDSGRPSAAMSALLVFLALAAVGCFGDPESRFRRLDEKAAQACERGDFPSALRTWRKALELKPQAWHVLLKIGRCHEKLGAYPEALDAFRQAVGLAPEAAEARRDLTRLLMATGNLPEAWRNLQWLLERYEDDARVQTLAGDLHVLGAFFNEAAKAYAEALALAPDDPAARIKLASCLAALGDMERAEEVFSRLERLDPDDPELLSHLAHYWDLRGDAVRAERCLTAAVQNAPGDPAFRRRLVEFYHRKQRYDEALDELRRLQRQTPGVTVLRKLEIEILLATSRYGEAEEVLQGLNRAGHKDLELKLLEGKLRLLKDERIAAVSAFETVVDWEPDLPVAHYLLGLAYLRGNQVHLARKSLIRALTLDHAFSDAELVLAGVFYKLEEYDLAEQHLRRLCEREPENVNAQLLLGATLLASGRLQEARTRFMAARRLVPEAPEPLFFLALERNASGHAKEARECFEAFLERRPVSADAGLRLAELLLSEVGGDGAVRTLEQLIQRAPNSGYLYHVLGETWAASGRVDAAKAAFIKAVELEPSLACAYGSMIRIGGDDPAEKERLYLRCIRSLPHFTSAYNDLALFYRRQGRIQDAVNVLEEALKRDPHSPVTANNLAWMYLEEGLNEDRALGLAQSAFDRFPEDPDVMDTLAWAYFKRNLYSRSLWLLTEAAKGKPADPTIHYHLGRVYQAKGDWRSAEAALRKALESELDAATKLEATKALAEVEQRLSDEHVSGGSAGPFPDVPSSFSSDPLR</sequence>
<proteinExistence type="predicted"/>
<feature type="compositionally biased region" description="Low complexity" evidence="4">
    <location>
        <begin position="768"/>
        <end position="782"/>
    </location>
</feature>
<feature type="repeat" description="TPR" evidence="3">
    <location>
        <begin position="95"/>
        <end position="128"/>
    </location>
</feature>
<dbReference type="PROSITE" id="PS50293">
    <property type="entry name" value="TPR_REGION"/>
    <property type="match status" value="1"/>
</dbReference>
<feature type="repeat" description="TPR" evidence="3">
    <location>
        <begin position="706"/>
        <end position="739"/>
    </location>
</feature>
<evidence type="ECO:0000256" key="4">
    <source>
        <dbReference type="SAM" id="MobiDB-lite"/>
    </source>
</evidence>
<evidence type="ECO:0000313" key="5">
    <source>
        <dbReference type="EMBL" id="QCQ20794.1"/>
    </source>
</evidence>
<feature type="repeat" description="TPR" evidence="3">
    <location>
        <begin position="401"/>
        <end position="434"/>
    </location>
</feature>
<dbReference type="Pfam" id="PF13432">
    <property type="entry name" value="TPR_16"/>
    <property type="match status" value="3"/>
</dbReference>
<dbReference type="PROSITE" id="PS50005">
    <property type="entry name" value="TPR"/>
    <property type="match status" value="7"/>
</dbReference>
<keyword evidence="2 3" id="KW-0802">TPR repeat</keyword>
<reference evidence="5 6" key="2">
    <citation type="submission" date="2019-05" db="EMBL/GenBank/DDBJ databases">
        <authorList>
            <person name="Suflita J.M."/>
            <person name="Marks C.R."/>
        </authorList>
    </citation>
    <scope>NUCLEOTIDE SEQUENCE [LARGE SCALE GENOMIC DNA]</scope>
    <source>
        <strain evidence="5 6">ALDC</strain>
    </source>
</reference>
<evidence type="ECO:0000256" key="3">
    <source>
        <dbReference type="PROSITE-ProRule" id="PRU00339"/>
    </source>
</evidence>
<feature type="region of interest" description="Disordered" evidence="4">
    <location>
        <begin position="1"/>
        <end position="33"/>
    </location>
</feature>
<feature type="repeat" description="TPR" evidence="3">
    <location>
        <begin position="197"/>
        <end position="230"/>
    </location>
</feature>
<dbReference type="OrthoDB" id="220004at2"/>
<dbReference type="Pfam" id="PF13428">
    <property type="entry name" value="TPR_14"/>
    <property type="match status" value="1"/>
</dbReference>
<reference evidence="5 6" key="1">
    <citation type="submission" date="2019-05" db="EMBL/GenBank/DDBJ databases">
        <title>The Complete Genome Sequence of the n-alkane-degrading Desulfoglaeba alkanexedens ALDC reveals multiple alkylsuccinate synthase gene clusters.</title>
        <authorList>
            <person name="Callaghan A.V."/>
            <person name="Davidova I.A."/>
            <person name="Duncan K.E."/>
            <person name="Morris B."/>
            <person name="McInerney M.J."/>
        </authorList>
    </citation>
    <scope>NUCLEOTIDE SEQUENCE [LARGE SCALE GENOMIC DNA]</scope>
    <source>
        <strain evidence="5 6">ALDC</strain>
    </source>
</reference>
<name>A0A4P8KZP6_9BACT</name>
<dbReference type="Pfam" id="PF14559">
    <property type="entry name" value="TPR_19"/>
    <property type="match status" value="2"/>
</dbReference>
<protein>
    <submittedName>
        <fullName evidence="5">Tetratricopeptide repeat protein</fullName>
    </submittedName>
</protein>
<dbReference type="EMBL" id="CP040098">
    <property type="protein sequence ID" value="QCQ20794.1"/>
    <property type="molecule type" value="Genomic_DNA"/>
</dbReference>